<accession>A0AAD9P0A2</accession>
<dbReference type="GO" id="GO:0016020">
    <property type="term" value="C:membrane"/>
    <property type="evidence" value="ECO:0007669"/>
    <property type="project" value="UniProtKB-SubCell"/>
</dbReference>
<feature type="region of interest" description="Disordered" evidence="8">
    <location>
        <begin position="253"/>
        <end position="287"/>
    </location>
</feature>
<dbReference type="AlphaFoldDB" id="A0AAD9P0A2"/>
<feature type="transmembrane region" description="Helical" evidence="7">
    <location>
        <begin position="60"/>
        <end position="81"/>
    </location>
</feature>
<feature type="transmembrane region" description="Helical" evidence="7">
    <location>
        <begin position="538"/>
        <end position="556"/>
    </location>
</feature>
<dbReference type="Proteomes" id="UP001209878">
    <property type="component" value="Unassembled WGS sequence"/>
</dbReference>
<evidence type="ECO:0000256" key="1">
    <source>
        <dbReference type="ARBA" id="ARBA00004141"/>
    </source>
</evidence>
<evidence type="ECO:0000313" key="10">
    <source>
        <dbReference type="Proteomes" id="UP001209878"/>
    </source>
</evidence>
<feature type="transmembrane region" description="Helical" evidence="7">
    <location>
        <begin position="136"/>
        <end position="155"/>
    </location>
</feature>
<proteinExistence type="inferred from homology"/>
<feature type="transmembrane region" description="Helical" evidence="7">
    <location>
        <begin position="387"/>
        <end position="405"/>
    </location>
</feature>
<evidence type="ECO:0000256" key="3">
    <source>
        <dbReference type="ARBA" id="ARBA00022448"/>
    </source>
</evidence>
<feature type="transmembrane region" description="Helical" evidence="7">
    <location>
        <begin position="21"/>
        <end position="40"/>
    </location>
</feature>
<comment type="similarity">
    <text evidence="2 7">Belongs to the ferroportin (FP) (TC 2.A.100) family. SLC40A subfamily.</text>
</comment>
<keyword evidence="3 7" id="KW-0813">Transport</keyword>
<evidence type="ECO:0000256" key="7">
    <source>
        <dbReference type="RuleBase" id="RU365065"/>
    </source>
</evidence>
<gene>
    <name evidence="9" type="ORF">NP493_225g03029</name>
</gene>
<organism evidence="9 10">
    <name type="scientific">Ridgeia piscesae</name>
    <name type="common">Tubeworm</name>
    <dbReference type="NCBI Taxonomy" id="27915"/>
    <lineage>
        <taxon>Eukaryota</taxon>
        <taxon>Metazoa</taxon>
        <taxon>Spiralia</taxon>
        <taxon>Lophotrochozoa</taxon>
        <taxon>Annelida</taxon>
        <taxon>Polychaeta</taxon>
        <taxon>Sedentaria</taxon>
        <taxon>Canalipalpata</taxon>
        <taxon>Sabellida</taxon>
        <taxon>Siboglinidae</taxon>
        <taxon>Ridgeia</taxon>
    </lineage>
</organism>
<feature type="transmembrane region" description="Helical" evidence="7">
    <location>
        <begin position="93"/>
        <end position="116"/>
    </location>
</feature>
<evidence type="ECO:0000256" key="2">
    <source>
        <dbReference type="ARBA" id="ARBA00006279"/>
    </source>
</evidence>
<dbReference type="InterPro" id="IPR009716">
    <property type="entry name" value="Ferroportin-1"/>
</dbReference>
<evidence type="ECO:0000256" key="4">
    <source>
        <dbReference type="ARBA" id="ARBA00022692"/>
    </source>
</evidence>
<reference evidence="9" key="1">
    <citation type="journal article" date="2023" name="Mol. Biol. Evol.">
        <title>Third-Generation Sequencing Reveals the Adaptive Role of the Epigenome in Three Deep-Sea Polychaetes.</title>
        <authorList>
            <person name="Perez M."/>
            <person name="Aroh O."/>
            <person name="Sun Y."/>
            <person name="Lan Y."/>
            <person name="Juniper S.K."/>
            <person name="Young C.R."/>
            <person name="Angers B."/>
            <person name="Qian P.Y."/>
        </authorList>
    </citation>
    <scope>NUCLEOTIDE SEQUENCE</scope>
    <source>
        <strain evidence="9">R07B-5</strain>
    </source>
</reference>
<comment type="subcellular location">
    <subcellularLocation>
        <location evidence="1 7">Membrane</location>
        <topology evidence="1 7">Multi-pass membrane protein</topology>
    </subcellularLocation>
</comment>
<feature type="transmembrane region" description="Helical" evidence="7">
    <location>
        <begin position="295"/>
        <end position="311"/>
    </location>
</feature>
<dbReference type="CDD" id="cd17480">
    <property type="entry name" value="MFS_SLC40A1_like"/>
    <property type="match status" value="1"/>
</dbReference>
<evidence type="ECO:0000256" key="8">
    <source>
        <dbReference type="SAM" id="MobiDB-lite"/>
    </source>
</evidence>
<dbReference type="PANTHER" id="PTHR11660:SF57">
    <property type="entry name" value="SOLUTE CARRIER FAMILY 40 MEMBER"/>
    <property type="match status" value="1"/>
</dbReference>
<dbReference type="SUPFAM" id="SSF103473">
    <property type="entry name" value="MFS general substrate transporter"/>
    <property type="match status" value="1"/>
</dbReference>
<dbReference type="GO" id="GO:0005381">
    <property type="term" value="F:iron ion transmembrane transporter activity"/>
    <property type="evidence" value="ECO:0007669"/>
    <property type="project" value="UniProtKB-UniRule"/>
</dbReference>
<keyword evidence="5 7" id="KW-1133">Transmembrane helix</keyword>
<keyword evidence="10" id="KW-1185">Reference proteome</keyword>
<evidence type="ECO:0000256" key="5">
    <source>
        <dbReference type="ARBA" id="ARBA00022989"/>
    </source>
</evidence>
<evidence type="ECO:0000313" key="9">
    <source>
        <dbReference type="EMBL" id="KAK2185742.1"/>
    </source>
</evidence>
<keyword evidence="7" id="KW-0406">Ion transport</keyword>
<sequence>MKTQKKDEAAEGTTKCQSFCVWLHSPATLLYVNYFFSAWGDWMWQFAAGLYLVHLAGGELRLAAVFGFTAGGAVMLLGGIIGNWVDINPRLQVVRISLFIQNFSVMMCAVAVYFTLVYREQFSAMVGGLMPQLCEGVIIFFAVIAQLASVAYKIAIEKDWIVVVAAGDNAKLANLNAITRAMDLLCKILSPVTAGLVMTAASLTTAAIFIAAWNFCSVFVEYGLLLQVYRLVPQLAVKEDDVDTVSMKVESKSQEKDKLSTVDTGKMGDEAMSPLRGDEAEEAEGKRKKKKEKKSVLSVLFDPFIVLYTGWRTYARQRVVFAGLALATLYMTVLGFDSITTGYIYANGLSELMVGLSMSLAGATGILGTFAFTWFRRRVGLERTGLFAFNFELLCLTLTVVSVWAPGSVFQPASLFNPPQLGGQQNCTGVTGIMPDMGNSSELTGYHNVENGVIPQGCGERALPKEKISILLFLIGVITSRVGLWMADLVVTQLLQESVRERERGIVNGVQNSLNMLMDVLKFTLVIILPYIETFGYLIILSFIFICFASLFFAVYSRSIRGHLLHCEKIFPCLKINNNTTHTPIYKGEITRTVTVDEPPKSVERDVV</sequence>
<dbReference type="PANTHER" id="PTHR11660">
    <property type="entry name" value="SOLUTE CARRIER FAMILY 40 MEMBER"/>
    <property type="match status" value="1"/>
</dbReference>
<name>A0AAD9P0A2_RIDPI</name>
<feature type="transmembrane region" description="Helical" evidence="7">
    <location>
        <begin position="188"/>
        <end position="215"/>
    </location>
</feature>
<protein>
    <recommendedName>
        <fullName evidence="7">Solute carrier family 40 member</fullName>
    </recommendedName>
</protein>
<comment type="function">
    <text evidence="7">May be involved in iron transport and iron homeostasis.</text>
</comment>
<dbReference type="EMBL" id="JAODUO010000225">
    <property type="protein sequence ID" value="KAK2185742.1"/>
    <property type="molecule type" value="Genomic_DNA"/>
</dbReference>
<evidence type="ECO:0000256" key="6">
    <source>
        <dbReference type="ARBA" id="ARBA00023136"/>
    </source>
</evidence>
<feature type="transmembrane region" description="Helical" evidence="7">
    <location>
        <begin position="323"/>
        <end position="346"/>
    </location>
</feature>
<dbReference type="Pfam" id="PF06963">
    <property type="entry name" value="FPN1"/>
    <property type="match status" value="1"/>
</dbReference>
<keyword evidence="6 7" id="KW-0472">Membrane</keyword>
<comment type="caution">
    <text evidence="9">The sequence shown here is derived from an EMBL/GenBank/DDBJ whole genome shotgun (WGS) entry which is preliminary data.</text>
</comment>
<keyword evidence="4 7" id="KW-0812">Transmembrane</keyword>
<dbReference type="InterPro" id="IPR036259">
    <property type="entry name" value="MFS_trans_sf"/>
</dbReference>
<dbReference type="Gene3D" id="1.20.1250.20">
    <property type="entry name" value="MFS general substrate transporter like domains"/>
    <property type="match status" value="1"/>
</dbReference>
<feature type="transmembrane region" description="Helical" evidence="7">
    <location>
        <begin position="352"/>
        <end position="375"/>
    </location>
</feature>